<evidence type="ECO:0000313" key="1">
    <source>
        <dbReference type="EMBL" id="KOX76007.1"/>
    </source>
</evidence>
<gene>
    <name evidence="1" type="ORF">WN51_12437</name>
</gene>
<dbReference type="AlphaFoldDB" id="A0A0M9A2Q5"/>
<organism evidence="1 2">
    <name type="scientific">Melipona quadrifasciata</name>
    <dbReference type="NCBI Taxonomy" id="166423"/>
    <lineage>
        <taxon>Eukaryota</taxon>
        <taxon>Metazoa</taxon>
        <taxon>Ecdysozoa</taxon>
        <taxon>Arthropoda</taxon>
        <taxon>Hexapoda</taxon>
        <taxon>Insecta</taxon>
        <taxon>Pterygota</taxon>
        <taxon>Neoptera</taxon>
        <taxon>Endopterygota</taxon>
        <taxon>Hymenoptera</taxon>
        <taxon>Apocrita</taxon>
        <taxon>Aculeata</taxon>
        <taxon>Apoidea</taxon>
        <taxon>Anthophila</taxon>
        <taxon>Apidae</taxon>
        <taxon>Melipona</taxon>
    </lineage>
</organism>
<proteinExistence type="predicted"/>
<dbReference type="Proteomes" id="UP000053105">
    <property type="component" value="Unassembled WGS sequence"/>
</dbReference>
<keyword evidence="2" id="KW-1185">Reference proteome</keyword>
<protein>
    <submittedName>
        <fullName evidence="1">Uncharacterized protein</fullName>
    </submittedName>
</protein>
<evidence type="ECO:0000313" key="2">
    <source>
        <dbReference type="Proteomes" id="UP000053105"/>
    </source>
</evidence>
<name>A0A0M9A2Q5_9HYME</name>
<reference evidence="1 2" key="1">
    <citation type="submission" date="2015-07" db="EMBL/GenBank/DDBJ databases">
        <title>The genome of Melipona quadrifasciata.</title>
        <authorList>
            <person name="Pan H."/>
            <person name="Kapheim K."/>
        </authorList>
    </citation>
    <scope>NUCLEOTIDE SEQUENCE [LARGE SCALE GENOMIC DNA]</scope>
    <source>
        <strain evidence="1">0111107301</strain>
        <tissue evidence="1">Whole body</tissue>
    </source>
</reference>
<accession>A0A0M9A2Q5</accession>
<sequence>MSGVPYTSLDNHEELARQMISLPVSFNLGQYQCKTIRGIKRYESDALSSAGDPFARLRNDDLAEEEESNSSYLLLTILV</sequence>
<dbReference type="EMBL" id="KQ435756">
    <property type="protein sequence ID" value="KOX76007.1"/>
    <property type="molecule type" value="Genomic_DNA"/>
</dbReference>